<comment type="catalytic activity">
    <reaction evidence="4">
        <text>holo-[ACP] + malonyl-CoA = malonyl-[ACP] + CoA</text>
        <dbReference type="Rhea" id="RHEA:41792"/>
        <dbReference type="Rhea" id="RHEA-COMP:9623"/>
        <dbReference type="Rhea" id="RHEA-COMP:9685"/>
        <dbReference type="ChEBI" id="CHEBI:57287"/>
        <dbReference type="ChEBI" id="CHEBI:57384"/>
        <dbReference type="ChEBI" id="CHEBI:64479"/>
        <dbReference type="ChEBI" id="CHEBI:78449"/>
        <dbReference type="EC" id="2.3.1.39"/>
    </reaction>
</comment>
<dbReference type="SUPFAM" id="SSF55048">
    <property type="entry name" value="Probable ACP-binding domain of malonyl-CoA ACP transacylase"/>
    <property type="match status" value="1"/>
</dbReference>
<name>A0A6P2BTZ3_9ACTN</name>
<evidence type="ECO:0000313" key="6">
    <source>
        <dbReference type="EMBL" id="TVZ00673.1"/>
    </source>
</evidence>
<evidence type="ECO:0000256" key="4">
    <source>
        <dbReference type="ARBA" id="ARBA00048462"/>
    </source>
</evidence>
<dbReference type="RefSeq" id="WP_145860301.1">
    <property type="nucleotide sequence ID" value="NZ_RPFW01000008.1"/>
</dbReference>
<organism evidence="6 7">
    <name type="scientific">Trebonia kvetii</name>
    <dbReference type="NCBI Taxonomy" id="2480626"/>
    <lineage>
        <taxon>Bacteria</taxon>
        <taxon>Bacillati</taxon>
        <taxon>Actinomycetota</taxon>
        <taxon>Actinomycetes</taxon>
        <taxon>Streptosporangiales</taxon>
        <taxon>Treboniaceae</taxon>
        <taxon>Trebonia</taxon>
    </lineage>
</organism>
<dbReference type="OrthoDB" id="3248271at2"/>
<evidence type="ECO:0000256" key="3">
    <source>
        <dbReference type="ARBA" id="ARBA00023315"/>
    </source>
</evidence>
<dbReference type="Gene3D" id="3.40.366.10">
    <property type="entry name" value="Malonyl-Coenzyme A Acyl Carrier Protein, domain 2"/>
    <property type="match status" value="1"/>
</dbReference>
<dbReference type="Pfam" id="PF00698">
    <property type="entry name" value="Acyl_transf_1"/>
    <property type="match status" value="1"/>
</dbReference>
<sequence length="342" mass="34374">MLIFTAPGQGAQTPGFLAPWLELPGFAERLGGWSELAGRDLIRLGTTGSAEEITDTSVAQPLLVAAAIAVAGLLGDEPSFFCPDTQGSMGAEPPKRRGFADAAAGHSVGELAAAAIAGVTSAEDAIRLTRVRGEAMAAACGAEPTGMTAVLGGDEATVLAAIEAAGLTPANINTAGQIVAGGTLAELEAFAANPPAGGRLRPLRVAGAFHTRHMEPAVGTLAAAAAGTSVKDPAITLISNRDGAVVASGEDWMDRVVRQVANPVRWDLCMATMSAIGVTALIELVPGGTLTGMAKRALPGVELLAIKTPDQLDAARALVASHATSVNPDAAPGSAPELKKES</sequence>
<evidence type="ECO:0000313" key="7">
    <source>
        <dbReference type="Proteomes" id="UP000460272"/>
    </source>
</evidence>
<dbReference type="InterPro" id="IPR016036">
    <property type="entry name" value="Malonyl_transacylase_ACP-bd"/>
</dbReference>
<dbReference type="GO" id="GO:0006633">
    <property type="term" value="P:fatty acid biosynthetic process"/>
    <property type="evidence" value="ECO:0007669"/>
    <property type="project" value="TreeGrafter"/>
</dbReference>
<dbReference type="InterPro" id="IPR001227">
    <property type="entry name" value="Ac_transferase_dom_sf"/>
</dbReference>
<proteinExistence type="predicted"/>
<dbReference type="SMART" id="SM00827">
    <property type="entry name" value="PKS_AT"/>
    <property type="match status" value="1"/>
</dbReference>
<reference evidence="6 7" key="1">
    <citation type="submission" date="2018-11" db="EMBL/GenBank/DDBJ databases">
        <title>Trebonia kvetii gen.nov., sp.nov., a novel acidophilic actinobacterium, and proposal of the new actinobacterial family Treboniaceae fam. nov.</title>
        <authorList>
            <person name="Rapoport D."/>
            <person name="Sagova-Mareckova M."/>
            <person name="Sedlacek I."/>
            <person name="Provaznik J."/>
            <person name="Kralova S."/>
            <person name="Pavlinic D."/>
            <person name="Benes V."/>
            <person name="Kopecky J."/>
        </authorList>
    </citation>
    <scope>NUCLEOTIDE SEQUENCE [LARGE SCALE GENOMIC DNA]</scope>
    <source>
        <strain evidence="6 7">15Tr583</strain>
    </source>
</reference>
<dbReference type="Proteomes" id="UP000460272">
    <property type="component" value="Unassembled WGS sequence"/>
</dbReference>
<dbReference type="SUPFAM" id="SSF52151">
    <property type="entry name" value="FabD/lysophospholipase-like"/>
    <property type="match status" value="1"/>
</dbReference>
<keyword evidence="2 6" id="KW-0808">Transferase</keyword>
<comment type="caution">
    <text evidence="6">The sequence shown here is derived from an EMBL/GenBank/DDBJ whole genome shotgun (WGS) entry which is preliminary data.</text>
</comment>
<evidence type="ECO:0000256" key="2">
    <source>
        <dbReference type="ARBA" id="ARBA00022679"/>
    </source>
</evidence>
<accession>A0A6P2BTZ3</accession>
<dbReference type="Gene3D" id="3.30.70.250">
    <property type="entry name" value="Malonyl-CoA ACP transacylase, ACP-binding"/>
    <property type="match status" value="1"/>
</dbReference>
<gene>
    <name evidence="6" type="ORF">EAS64_35500</name>
</gene>
<evidence type="ECO:0000256" key="1">
    <source>
        <dbReference type="ARBA" id="ARBA00013258"/>
    </source>
</evidence>
<dbReference type="PANTHER" id="PTHR42681">
    <property type="entry name" value="MALONYL-COA-ACYL CARRIER PROTEIN TRANSACYLASE, MITOCHONDRIAL"/>
    <property type="match status" value="1"/>
</dbReference>
<dbReference type="GO" id="GO:0005829">
    <property type="term" value="C:cytosol"/>
    <property type="evidence" value="ECO:0007669"/>
    <property type="project" value="TreeGrafter"/>
</dbReference>
<dbReference type="EC" id="2.3.1.39" evidence="1"/>
<dbReference type="InterPro" id="IPR050858">
    <property type="entry name" value="Mal-CoA-ACP_Trans/PKS_FabD"/>
</dbReference>
<dbReference type="AlphaFoldDB" id="A0A6P2BTZ3"/>
<dbReference type="EMBL" id="RPFW01000008">
    <property type="protein sequence ID" value="TVZ00673.1"/>
    <property type="molecule type" value="Genomic_DNA"/>
</dbReference>
<protein>
    <recommendedName>
        <fullName evidence="1">[acyl-carrier-protein] S-malonyltransferase</fullName>
        <ecNumber evidence="1">2.3.1.39</ecNumber>
    </recommendedName>
</protein>
<dbReference type="InterPro" id="IPR014043">
    <property type="entry name" value="Acyl_transferase_dom"/>
</dbReference>
<dbReference type="GO" id="GO:0004314">
    <property type="term" value="F:[acyl-carrier-protein] S-malonyltransferase activity"/>
    <property type="evidence" value="ECO:0007669"/>
    <property type="project" value="UniProtKB-EC"/>
</dbReference>
<keyword evidence="3" id="KW-0012">Acyltransferase</keyword>
<feature type="domain" description="Malonyl-CoA:ACP transacylase (MAT)" evidence="5">
    <location>
        <begin position="3"/>
        <end position="322"/>
    </location>
</feature>
<keyword evidence="7" id="KW-1185">Reference proteome</keyword>
<evidence type="ECO:0000259" key="5">
    <source>
        <dbReference type="SMART" id="SM00827"/>
    </source>
</evidence>
<dbReference type="InterPro" id="IPR016035">
    <property type="entry name" value="Acyl_Trfase/lysoPLipase"/>
</dbReference>
<dbReference type="PANTHER" id="PTHR42681:SF1">
    <property type="entry name" value="MALONYL-COA-ACYL CARRIER PROTEIN TRANSACYLASE, MITOCHONDRIAL"/>
    <property type="match status" value="1"/>
</dbReference>